<accession>A0ABR7QD49</accession>
<evidence type="ECO:0000313" key="3">
    <source>
        <dbReference type="EMBL" id="MBC8756505.1"/>
    </source>
</evidence>
<comment type="similarity">
    <text evidence="1">Belongs to the UPF0164 family.</text>
</comment>
<dbReference type="SUPFAM" id="SSF56935">
    <property type="entry name" value="Porins"/>
    <property type="match status" value="1"/>
</dbReference>
<evidence type="ECO:0000256" key="2">
    <source>
        <dbReference type="SAM" id="SignalP"/>
    </source>
</evidence>
<keyword evidence="4" id="KW-1185">Reference proteome</keyword>
<dbReference type="EMBL" id="JACGWS010000012">
    <property type="protein sequence ID" value="MBC8756505.1"/>
    <property type="molecule type" value="Genomic_DNA"/>
</dbReference>
<protein>
    <submittedName>
        <fullName evidence="3">UPF0164 family protein</fullName>
    </submittedName>
</protein>
<evidence type="ECO:0000256" key="1">
    <source>
        <dbReference type="ARBA" id="ARBA00005846"/>
    </source>
</evidence>
<evidence type="ECO:0000313" key="4">
    <source>
        <dbReference type="Proteomes" id="UP000619238"/>
    </source>
</evidence>
<keyword evidence="2" id="KW-0732">Signal</keyword>
<reference evidence="3 4" key="1">
    <citation type="submission" date="2020-07" db="EMBL/GenBank/DDBJ databases">
        <title>Description of Kordia aestuariivivens sp. nov., isolated from a tidal flat.</title>
        <authorList>
            <person name="Park S."/>
            <person name="Yoon J.-H."/>
        </authorList>
    </citation>
    <scope>NUCLEOTIDE SEQUENCE [LARGE SCALE GENOMIC DNA]</scope>
    <source>
        <strain evidence="3 4">YSTF-M3</strain>
    </source>
</reference>
<dbReference type="Proteomes" id="UP000619238">
    <property type="component" value="Unassembled WGS sequence"/>
</dbReference>
<sequence length="506" mass="55897">MKKVFILFIGVLTMSVSNAQNINDVVRYSSESLNGTARFRAMSGAFGALGGDFSAFSINPAGSAIFTTSEVTISLSNYNNDNDTSYFGTVANRNESEFDLNQAGIVFVFNNMGDSDWKKISLGVNVQNNDNYYNNVFATGRNQSSGIGDYFTFFANGQETGVIAQQPGESDTDTYLILGEDFGFAAQQGFLGYEGFVINPNNPGDDNISYSPNANYAAGADHDYILQTSGFNRKYTFNVAAQYRDNLYLGLNINSHDVDFRERRVLIETPVDATSGLQYAEFSNELYTYGTGISFQAGAILKLKNIRLGASYQSPTWYSLNDELIQGLSTDFRDPGVPSDILRRDIFPNVINAYRQHRIVTPGNITGSFAYIFGKKGLISFDYSLKDYTHAKIRPTNDFIVTNNDIENQLQAASTYRVGGEYRIKQFSLRGGYRFEQSPYKNGTTIGDLEGYSLGLGYNFGSMSVDLAYDRSEQARNPRLLQAGLVGLANINNINSNVTLSVAFKL</sequence>
<organism evidence="3 4">
    <name type="scientific">Kordia aestuariivivens</name>
    <dbReference type="NCBI Taxonomy" id="2759037"/>
    <lineage>
        <taxon>Bacteria</taxon>
        <taxon>Pseudomonadati</taxon>
        <taxon>Bacteroidota</taxon>
        <taxon>Flavobacteriia</taxon>
        <taxon>Flavobacteriales</taxon>
        <taxon>Flavobacteriaceae</taxon>
        <taxon>Kordia</taxon>
    </lineage>
</organism>
<dbReference type="RefSeq" id="WP_187563548.1">
    <property type="nucleotide sequence ID" value="NZ_JACGWS010000012.1"/>
</dbReference>
<dbReference type="InterPro" id="IPR005362">
    <property type="entry name" value="UPF0164"/>
</dbReference>
<name>A0ABR7QD49_9FLAO</name>
<gene>
    <name evidence="3" type="ORF">H2O64_17660</name>
</gene>
<comment type="caution">
    <text evidence="3">The sequence shown here is derived from an EMBL/GenBank/DDBJ whole genome shotgun (WGS) entry which is preliminary data.</text>
</comment>
<dbReference type="Gene3D" id="2.40.160.60">
    <property type="entry name" value="Outer membrane protein transport protein (OMPP1/FadL/TodX)"/>
    <property type="match status" value="1"/>
</dbReference>
<proteinExistence type="inferred from homology"/>
<feature type="signal peptide" evidence="2">
    <location>
        <begin position="1"/>
        <end position="19"/>
    </location>
</feature>
<feature type="chain" id="PRO_5045950710" evidence="2">
    <location>
        <begin position="20"/>
        <end position="506"/>
    </location>
</feature>
<dbReference type="Pfam" id="PF03687">
    <property type="entry name" value="UPF0164"/>
    <property type="match status" value="1"/>
</dbReference>